<dbReference type="PROSITE" id="PS51257">
    <property type="entry name" value="PROKAR_LIPOPROTEIN"/>
    <property type="match status" value="1"/>
</dbReference>
<proteinExistence type="predicted"/>
<feature type="signal peptide" evidence="1">
    <location>
        <begin position="1"/>
        <end position="28"/>
    </location>
</feature>
<evidence type="ECO:0000313" key="3">
    <source>
        <dbReference type="Proteomes" id="UP000188357"/>
    </source>
</evidence>
<gene>
    <name evidence="2" type="ORF">A1232T_02310</name>
</gene>
<feature type="chain" id="PRO_5013114136" description="Lipoprotein" evidence="1">
    <location>
        <begin position="29"/>
        <end position="177"/>
    </location>
</feature>
<reference evidence="2 3" key="1">
    <citation type="submission" date="2017-02" db="EMBL/GenBank/DDBJ databases">
        <authorList>
            <person name="Peterson S.W."/>
        </authorList>
    </citation>
    <scope>NUCLEOTIDE SEQUENCE [LARGE SCALE GENOMIC DNA]</scope>
    <source>
        <strain evidence="2">Psychrobacter_piechaudii</strain>
    </source>
</reference>
<dbReference type="Proteomes" id="UP000188357">
    <property type="component" value="Unassembled WGS sequence"/>
</dbReference>
<dbReference type="EMBL" id="FUGE01000260">
    <property type="protein sequence ID" value="SJM73104.1"/>
    <property type="molecule type" value="Genomic_DNA"/>
</dbReference>
<evidence type="ECO:0008006" key="4">
    <source>
        <dbReference type="Google" id="ProtNLM"/>
    </source>
</evidence>
<protein>
    <recommendedName>
        <fullName evidence="4">Lipoprotein</fullName>
    </recommendedName>
</protein>
<name>A0A1R4GY86_9GAMM</name>
<dbReference type="STRING" id="1945521.A1232T_02310"/>
<accession>A0A1R4GY86</accession>
<dbReference type="AlphaFoldDB" id="A0A1R4GY86"/>
<evidence type="ECO:0000313" key="2">
    <source>
        <dbReference type="EMBL" id="SJM73104.1"/>
    </source>
</evidence>
<sequence length="177" mass="19915">MANITAKISLIICLPTALWLSGCSSSNTDATITTVEPTQVIDSQAENSNWTSAKVIEPTQKTSIFRYYTDPTTQAQAMASVEGVFKWQKGCLYLIQKDGSYMTAMFPKYPENAVKWNEYNKTLSLNGYIFKMGDYITTNGQYSKYYPDNDIEEYSKQGDARCLTPMLVEIGTIDLKK</sequence>
<dbReference type="OrthoDB" id="6660635at2"/>
<keyword evidence="1" id="KW-0732">Signal</keyword>
<keyword evidence="3" id="KW-1185">Reference proteome</keyword>
<evidence type="ECO:0000256" key="1">
    <source>
        <dbReference type="SAM" id="SignalP"/>
    </source>
</evidence>
<organism evidence="2 3">
    <name type="scientific">Psychrobacter piechaudii</name>
    <dbReference type="NCBI Taxonomy" id="1945521"/>
    <lineage>
        <taxon>Bacteria</taxon>
        <taxon>Pseudomonadati</taxon>
        <taxon>Pseudomonadota</taxon>
        <taxon>Gammaproteobacteria</taxon>
        <taxon>Moraxellales</taxon>
        <taxon>Moraxellaceae</taxon>
        <taxon>Psychrobacter</taxon>
    </lineage>
</organism>
<dbReference type="RefSeq" id="WP_077452075.1">
    <property type="nucleotide sequence ID" value="NZ_FUGE01000260.1"/>
</dbReference>